<evidence type="ECO:0000256" key="4">
    <source>
        <dbReference type="PIRSR" id="PIRSR000097-2"/>
    </source>
</evidence>
<keyword evidence="8" id="KW-1185">Reference proteome</keyword>
<dbReference type="Proteomes" id="UP000664521">
    <property type="component" value="Unassembled WGS sequence"/>
</dbReference>
<dbReference type="FunFam" id="3.20.20.100:FF:000007">
    <property type="entry name" value="NAD(P)H-dependent D-xylose reductase xyl1"/>
    <property type="match status" value="1"/>
</dbReference>
<dbReference type="PRINTS" id="PR00069">
    <property type="entry name" value="ALDKETRDTASE"/>
</dbReference>
<dbReference type="InterPro" id="IPR018170">
    <property type="entry name" value="Aldo/ket_reductase_CS"/>
</dbReference>
<protein>
    <recommendedName>
        <fullName evidence="6">NADP-dependent oxidoreductase domain-containing protein</fullName>
    </recommendedName>
</protein>
<dbReference type="InterPro" id="IPR020471">
    <property type="entry name" value="AKR"/>
</dbReference>
<dbReference type="PIRSF" id="PIRSF000097">
    <property type="entry name" value="AKR"/>
    <property type="match status" value="1"/>
</dbReference>
<evidence type="ECO:0000256" key="2">
    <source>
        <dbReference type="ARBA" id="ARBA00023002"/>
    </source>
</evidence>
<feature type="active site" description="Proton donor" evidence="3">
    <location>
        <position position="51"/>
    </location>
</feature>
<name>A0A8H3G7E5_9LECA</name>
<evidence type="ECO:0000256" key="3">
    <source>
        <dbReference type="PIRSR" id="PIRSR000097-1"/>
    </source>
</evidence>
<dbReference type="OrthoDB" id="416253at2759"/>
<comment type="similarity">
    <text evidence="1">Belongs to the aldo/keto reductase family.</text>
</comment>
<feature type="domain" description="NADP-dependent oxidoreductase" evidence="6">
    <location>
        <begin position="20"/>
        <end position="291"/>
    </location>
</feature>
<organism evidence="7 8">
    <name type="scientific">Heterodermia speciosa</name>
    <dbReference type="NCBI Taxonomy" id="116794"/>
    <lineage>
        <taxon>Eukaryota</taxon>
        <taxon>Fungi</taxon>
        <taxon>Dikarya</taxon>
        <taxon>Ascomycota</taxon>
        <taxon>Pezizomycotina</taxon>
        <taxon>Lecanoromycetes</taxon>
        <taxon>OSLEUM clade</taxon>
        <taxon>Lecanoromycetidae</taxon>
        <taxon>Caliciales</taxon>
        <taxon>Physciaceae</taxon>
        <taxon>Heterodermia</taxon>
    </lineage>
</organism>
<accession>A0A8H3G7E5</accession>
<dbReference type="PROSITE" id="PS00062">
    <property type="entry name" value="ALDOKETO_REDUCTASE_2"/>
    <property type="match status" value="1"/>
</dbReference>
<dbReference type="Pfam" id="PF00248">
    <property type="entry name" value="Aldo_ket_red"/>
    <property type="match status" value="1"/>
</dbReference>
<gene>
    <name evidence="7" type="ORF">HETSPECPRED_009182</name>
</gene>
<dbReference type="InterPro" id="IPR023210">
    <property type="entry name" value="NADP_OxRdtase_dom"/>
</dbReference>
<keyword evidence="2" id="KW-0560">Oxidoreductase</keyword>
<dbReference type="PROSITE" id="PS50890">
    <property type="entry name" value="PUA"/>
    <property type="match status" value="1"/>
</dbReference>
<dbReference type="InterPro" id="IPR036812">
    <property type="entry name" value="NAD(P)_OxRdtase_dom_sf"/>
</dbReference>
<evidence type="ECO:0000256" key="1">
    <source>
        <dbReference type="ARBA" id="ARBA00007905"/>
    </source>
</evidence>
<comment type="caution">
    <text evidence="7">The sequence shown here is derived from an EMBL/GenBank/DDBJ whole genome shotgun (WGS) entry which is preliminary data.</text>
</comment>
<dbReference type="CDD" id="cd19071">
    <property type="entry name" value="AKR_AKR1-5-like"/>
    <property type="match status" value="1"/>
</dbReference>
<dbReference type="GO" id="GO:0016491">
    <property type="term" value="F:oxidoreductase activity"/>
    <property type="evidence" value="ECO:0007669"/>
    <property type="project" value="UniProtKB-KW"/>
</dbReference>
<dbReference type="SUPFAM" id="SSF51430">
    <property type="entry name" value="NAD(P)-linked oxidoreductase"/>
    <property type="match status" value="1"/>
</dbReference>
<evidence type="ECO:0000313" key="8">
    <source>
        <dbReference type="Proteomes" id="UP000664521"/>
    </source>
</evidence>
<feature type="site" description="Lowers pKa of active site Tyr" evidence="5">
    <location>
        <position position="76"/>
    </location>
</feature>
<reference evidence="7" key="1">
    <citation type="submission" date="2021-03" db="EMBL/GenBank/DDBJ databases">
        <authorList>
            <person name="Tagirdzhanova G."/>
        </authorList>
    </citation>
    <scope>NUCLEOTIDE SEQUENCE</scope>
</reference>
<evidence type="ECO:0000259" key="6">
    <source>
        <dbReference type="Pfam" id="PF00248"/>
    </source>
</evidence>
<proteinExistence type="inferred from homology"/>
<dbReference type="AlphaFoldDB" id="A0A8H3G7E5"/>
<dbReference type="Gene3D" id="3.20.20.100">
    <property type="entry name" value="NADP-dependent oxidoreductase domain"/>
    <property type="match status" value="1"/>
</dbReference>
<evidence type="ECO:0000256" key="5">
    <source>
        <dbReference type="PIRSR" id="PIRSR000097-3"/>
    </source>
</evidence>
<evidence type="ECO:0000313" key="7">
    <source>
        <dbReference type="EMBL" id="CAF9934326.1"/>
    </source>
</evidence>
<sequence length="315" mass="34886">MSTLNTQLPLNTGATIPAVGFGTWQDADAQEGAVLEALKAGYTHIDTARIYGTEPAVGRAIKKSGIPRSKIFITTKLWNNSHRPSDVEAAVNASLKDLDTDYLDLYLIHWPAAFKPGGALIPKGDDGKIQTDNENVDYVDTWKALEKTFKSGKCRAIGVSNFSKAELERLLKETEVVPAAHQIELHPWLQQNAFTEWHKEKGIHVQHYSPFGNQNSIYSSGQNIGKLIEDPTLVEIGKKYNKNGAQVALAWGIQSGHSVLPKSKTPSRIKDNLDGDFKLEKEDLEKIAGIDKKLRFNDPSGNFGWDFFTDLEGKK</sequence>
<feature type="binding site" evidence="4">
    <location>
        <position position="109"/>
    </location>
    <ligand>
        <name>substrate</name>
    </ligand>
</feature>
<dbReference type="EMBL" id="CAJPDS010000074">
    <property type="protein sequence ID" value="CAF9934326.1"/>
    <property type="molecule type" value="Genomic_DNA"/>
</dbReference>
<dbReference type="PANTHER" id="PTHR11732">
    <property type="entry name" value="ALDO/KETO REDUCTASE"/>
    <property type="match status" value="1"/>
</dbReference>